<feature type="compositionally biased region" description="Polar residues" evidence="4">
    <location>
        <begin position="478"/>
        <end position="501"/>
    </location>
</feature>
<dbReference type="InterPro" id="IPR036390">
    <property type="entry name" value="WH_DNA-bd_sf"/>
</dbReference>
<reference evidence="7" key="1">
    <citation type="submission" date="2022-11" db="UniProtKB">
        <authorList>
            <consortium name="WormBaseParasite"/>
        </authorList>
    </citation>
    <scope>IDENTIFICATION</scope>
</reference>
<proteinExistence type="predicted"/>
<feature type="compositionally biased region" description="Basic and acidic residues" evidence="4">
    <location>
        <begin position="53"/>
        <end position="63"/>
    </location>
</feature>
<feature type="region of interest" description="Disordered" evidence="4">
    <location>
        <begin position="130"/>
        <end position="177"/>
    </location>
</feature>
<feature type="compositionally biased region" description="Basic residues" evidence="4">
    <location>
        <begin position="1042"/>
        <end position="1051"/>
    </location>
</feature>
<dbReference type="Gene3D" id="1.10.10.10">
    <property type="entry name" value="Winged helix-like DNA-binding domain superfamily/Winged helix DNA-binding domain"/>
    <property type="match status" value="1"/>
</dbReference>
<feature type="compositionally biased region" description="Basic residues" evidence="4">
    <location>
        <begin position="75"/>
        <end position="87"/>
    </location>
</feature>
<feature type="compositionally biased region" description="Basic and acidic residues" evidence="4">
    <location>
        <begin position="982"/>
        <end position="1023"/>
    </location>
</feature>
<feature type="compositionally biased region" description="Polar residues" evidence="4">
    <location>
        <begin position="746"/>
        <end position="766"/>
    </location>
</feature>
<dbReference type="PROSITE" id="PS50961">
    <property type="entry name" value="HTH_LA"/>
    <property type="match status" value="1"/>
</dbReference>
<dbReference type="GO" id="GO:0048255">
    <property type="term" value="P:mRNA stabilization"/>
    <property type="evidence" value="ECO:0007669"/>
    <property type="project" value="InterPro"/>
</dbReference>
<feature type="region of interest" description="Disordered" evidence="4">
    <location>
        <begin position="323"/>
        <end position="391"/>
    </location>
</feature>
<feature type="compositionally biased region" description="Low complexity" evidence="4">
    <location>
        <begin position="916"/>
        <end position="928"/>
    </location>
</feature>
<dbReference type="InterPro" id="IPR006607">
    <property type="entry name" value="DM15"/>
</dbReference>
<feature type="region of interest" description="Disordered" evidence="4">
    <location>
        <begin position="1188"/>
        <end position="1235"/>
    </location>
</feature>
<feature type="compositionally biased region" description="Polar residues" evidence="4">
    <location>
        <begin position="1318"/>
        <end position="1331"/>
    </location>
</feature>
<evidence type="ECO:0000256" key="3">
    <source>
        <dbReference type="PROSITE-ProRule" id="PRU00332"/>
    </source>
</evidence>
<protein>
    <recommendedName>
        <fullName evidence="2">La-related protein 1</fullName>
    </recommendedName>
</protein>
<feature type="region of interest" description="Disordered" evidence="4">
    <location>
        <begin position="213"/>
        <end position="311"/>
    </location>
</feature>
<dbReference type="GO" id="GO:0000339">
    <property type="term" value="F:RNA cap binding"/>
    <property type="evidence" value="ECO:0007669"/>
    <property type="project" value="InterPro"/>
</dbReference>
<name>A0A915BDV6_PARUN</name>
<feature type="domain" description="HTH La-type RNA-binding" evidence="5">
    <location>
        <begin position="805"/>
        <end position="897"/>
    </location>
</feature>
<feature type="compositionally biased region" description="Basic and acidic residues" evidence="4">
    <location>
        <begin position="1188"/>
        <end position="1221"/>
    </location>
</feature>
<feature type="compositionally biased region" description="Polar residues" evidence="4">
    <location>
        <begin position="888"/>
        <end position="902"/>
    </location>
</feature>
<dbReference type="GO" id="GO:0008187">
    <property type="term" value="F:poly-pyrimidine tract binding"/>
    <property type="evidence" value="ECO:0007669"/>
    <property type="project" value="UniProtKB-ARBA"/>
</dbReference>
<dbReference type="Pfam" id="PF05383">
    <property type="entry name" value="La"/>
    <property type="match status" value="1"/>
</dbReference>
<keyword evidence="1 3" id="KW-0694">RNA-binding</keyword>
<dbReference type="GO" id="GO:0045727">
    <property type="term" value="P:positive regulation of translation"/>
    <property type="evidence" value="ECO:0007669"/>
    <property type="project" value="TreeGrafter"/>
</dbReference>
<dbReference type="Pfam" id="PF21071">
    <property type="entry name" value="LARP1_HEAT"/>
    <property type="match status" value="1"/>
</dbReference>
<dbReference type="PANTHER" id="PTHR22792">
    <property type="entry name" value="LUPUS LA PROTEIN-RELATED"/>
    <property type="match status" value="1"/>
</dbReference>
<feature type="region of interest" description="Disordered" evidence="4">
    <location>
        <begin position="613"/>
        <end position="652"/>
    </location>
</feature>
<evidence type="ECO:0000256" key="4">
    <source>
        <dbReference type="SAM" id="MobiDB-lite"/>
    </source>
</evidence>
<dbReference type="FunFam" id="1.10.10.10:FF:000131">
    <property type="entry name" value="la-related protein 1B isoform X2"/>
    <property type="match status" value="1"/>
</dbReference>
<feature type="compositionally biased region" description="Basic and acidic residues" evidence="4">
    <location>
        <begin position="931"/>
        <end position="946"/>
    </location>
</feature>
<feature type="compositionally biased region" description="Basic and acidic residues" evidence="4">
    <location>
        <begin position="957"/>
        <end position="975"/>
    </location>
</feature>
<feature type="region of interest" description="Disordered" evidence="4">
    <location>
        <begin position="875"/>
        <end position="1167"/>
    </location>
</feature>
<evidence type="ECO:0000256" key="2">
    <source>
        <dbReference type="ARBA" id="ARBA00072183"/>
    </source>
</evidence>
<dbReference type="Proteomes" id="UP000887569">
    <property type="component" value="Unplaced"/>
</dbReference>
<feature type="compositionally biased region" description="Polar residues" evidence="4">
    <location>
        <begin position="20"/>
        <end position="33"/>
    </location>
</feature>
<feature type="compositionally biased region" description="Polar residues" evidence="4">
    <location>
        <begin position="330"/>
        <end position="347"/>
    </location>
</feature>
<feature type="compositionally biased region" description="Low complexity" evidence="4">
    <location>
        <begin position="521"/>
        <end position="541"/>
    </location>
</feature>
<organism evidence="6 7">
    <name type="scientific">Parascaris univalens</name>
    <name type="common">Nematode worm</name>
    <dbReference type="NCBI Taxonomy" id="6257"/>
    <lineage>
        <taxon>Eukaryota</taxon>
        <taxon>Metazoa</taxon>
        <taxon>Ecdysozoa</taxon>
        <taxon>Nematoda</taxon>
        <taxon>Chromadorea</taxon>
        <taxon>Rhabditida</taxon>
        <taxon>Spirurina</taxon>
        <taxon>Ascaridomorpha</taxon>
        <taxon>Ascaridoidea</taxon>
        <taxon>Ascarididae</taxon>
        <taxon>Parascaris</taxon>
    </lineage>
</organism>
<feature type="region of interest" description="Disordered" evidence="4">
    <location>
        <begin position="728"/>
        <end position="766"/>
    </location>
</feature>
<feature type="region of interest" description="Disordered" evidence="4">
    <location>
        <begin position="1318"/>
        <end position="1337"/>
    </location>
</feature>
<evidence type="ECO:0000313" key="6">
    <source>
        <dbReference type="Proteomes" id="UP000887569"/>
    </source>
</evidence>
<feature type="compositionally biased region" description="Polar residues" evidence="4">
    <location>
        <begin position="247"/>
        <end position="263"/>
    </location>
</feature>
<feature type="compositionally biased region" description="Low complexity" evidence="4">
    <location>
        <begin position="728"/>
        <end position="738"/>
    </location>
</feature>
<dbReference type="InterPro" id="IPR045180">
    <property type="entry name" value="La_dom_prot"/>
</dbReference>
<dbReference type="GO" id="GO:0005829">
    <property type="term" value="C:cytosol"/>
    <property type="evidence" value="ECO:0007669"/>
    <property type="project" value="TreeGrafter"/>
</dbReference>
<dbReference type="InterPro" id="IPR036388">
    <property type="entry name" value="WH-like_DNA-bd_sf"/>
</dbReference>
<feature type="compositionally biased region" description="Basic and acidic residues" evidence="4">
    <location>
        <begin position="88"/>
        <end position="103"/>
    </location>
</feature>
<dbReference type="SMART" id="SM00684">
    <property type="entry name" value="DM15"/>
    <property type="match status" value="3"/>
</dbReference>
<dbReference type="InterPro" id="IPR006630">
    <property type="entry name" value="La_HTH"/>
</dbReference>
<feature type="region of interest" description="Disordered" evidence="4">
    <location>
        <begin position="1"/>
        <end position="118"/>
    </location>
</feature>
<feature type="compositionally biased region" description="Basic and acidic residues" evidence="4">
    <location>
        <begin position="264"/>
        <end position="294"/>
    </location>
</feature>
<evidence type="ECO:0000256" key="1">
    <source>
        <dbReference type="ARBA" id="ARBA00022884"/>
    </source>
</evidence>
<evidence type="ECO:0000259" key="5">
    <source>
        <dbReference type="PROSITE" id="PS50961"/>
    </source>
</evidence>
<evidence type="ECO:0000313" key="7">
    <source>
        <dbReference type="WBParaSite" id="PgR036_g023_t09"/>
    </source>
</evidence>
<sequence length="1520" mass="166801">MASKPMLSFARIVSGADPTESGQPPATSTSSAAILSPPPSQAHHQDSTQSHGGADKRDNRTTADTKSASAAAAHHYQRRNKPPRHRNERNEKRHKDETLLVEREEPETTPVQREVVLEPAPLPAVNAWFSRQSSKRGTENGDAQTTQQAVATPKAETKAANTNIPTKVTEVATNEKKTKTEAGAVNAVTAAEPVRKPANAPTVASVVTGQPAPMAKQNAAEDVAQVDEKAWPSLNAALTEEQKPDGATQSGTVSKTQNSSWHDSATDKGDAVITDKGHEAENNEGKAEKEKENVENTNSNGNGSKAGKGAKTWKKLDIDVDYTGREGQSRRTNLGSSNRNDQSQLMQRNRRGGGSGKQSLKDSLITPVSNSNQDGGTRNSANGATSLMGGPPSLMGCPQIPSDALMIAPNTDATPNNEYVEENYWYLDTVTNGFYYLMDGNQGWKKKVNQDSEVAATHHHYHNVAVTHGYPQKPPIPSANQQQRSGSGKPSMNVNQASSIRPSKRDDTSAARSSNGVGTVQQQTQQQTQQQQWASTSSAQQNGAPRMTRPYFTQAQTAFMGRGPMPGGGRMSGVDYWHKNGGSAADAVKRQYQQHDRSGDDQHTDKGKAYYQRNDRWQSRGSHPQAPPKLTPAQRRARGPLPDWEGDGGEEDNFDYMDLMETQYSQYYAMSAVPPFDPAATGMDAALAAAIPGLMLQQAQQQMAALAFRQPPIAAVLSPHLLSHPPPSVAAAAVGGAPTESRPDSAASSLTSNTVPATPTALLSPSGATNIAAKPELTSIGGPPGPAGLAGAPFAVYPPNAAFLPVNDDTLKDYVRKQIEYYFSSDNLQKDFFLRRKMDKDGFLSLSLIASFPRVRSLTQDLELIAEGLRGSEKVEISEDGRKIRPRSNPQQWPLSPATQTSEPEDAGVRRPSATSPLSGDDSSPLPSAKEVNKDTNEEEKEKEKLAGSADASAPQHEVEAKTDGVVEQDNKHTADAPSLHAESKVEDSIHEKLETKSEEKTNEALTKANKEPEIVQRKEATERATPTGEQEVEDWQEVKSRKQKKGRHANSSKLAPMQQQQQQQQQQQHHVATHPSAPRSTADLDFQFDEEIGNEADIPHRRDKKGGGSGAVIADRSVTMSSDESSDELSDANVKKLIIVTQTPPPPTKRQYDRTGDYTTRAKMNQRLNEEVEMGLRRYEYELWSNKEAEHTTSVKKVDTVSAEEFKQLKGGESTSKESSQEPPPKVIPTPNEVPAISSVWTQKARERAAAAAAMAPKSPLAKRESARGKMVPRFYPVTKQNSLPDPSSPRKQKTRHSKNPPIETSIGWVLGTRSRTSSLNADSTDSANLQAVPGPSIPLPQHPSITLLRENGFEQQVYTKWRTSCLKQRQHLGFGTVEMNAFFRFLSFFLRDNFNRKMYEEFKQLAVEDAQAGYRYGLECLFRFYSYGLERKFRPEIYLDFQKETIADVQRGELYGLEKFWAFLKYYRHSRRLEVDAFLKEQLAKYKKLDDFAVDPAGAAKRELAIDEKKTITAAVKR</sequence>
<dbReference type="PANTHER" id="PTHR22792:SF132">
    <property type="entry name" value="LA-RELATED PROTEIN 1"/>
    <property type="match status" value="1"/>
</dbReference>
<feature type="region of interest" description="Disordered" evidence="4">
    <location>
        <begin position="467"/>
        <end position="578"/>
    </location>
</feature>
<feature type="compositionally biased region" description="Polar residues" evidence="4">
    <location>
        <begin position="141"/>
        <end position="150"/>
    </location>
</feature>
<keyword evidence="6" id="KW-1185">Reference proteome</keyword>
<feature type="region of interest" description="Disordered" evidence="4">
    <location>
        <begin position="1253"/>
        <end position="1308"/>
    </location>
</feature>
<dbReference type="SMART" id="SM00715">
    <property type="entry name" value="LA"/>
    <property type="match status" value="1"/>
</dbReference>
<feature type="compositionally biased region" description="Polar residues" evidence="4">
    <location>
        <begin position="366"/>
        <end position="385"/>
    </location>
</feature>
<dbReference type="GO" id="GO:0010494">
    <property type="term" value="C:cytoplasmic stress granule"/>
    <property type="evidence" value="ECO:0007669"/>
    <property type="project" value="TreeGrafter"/>
</dbReference>
<dbReference type="WBParaSite" id="PgR036_g023_t09">
    <property type="protein sequence ID" value="PgR036_g023_t09"/>
    <property type="gene ID" value="PgR036_g023"/>
</dbReference>
<dbReference type="SUPFAM" id="SSF46785">
    <property type="entry name" value="Winged helix' DNA-binding domain"/>
    <property type="match status" value="1"/>
</dbReference>
<feature type="compositionally biased region" description="Low complexity" evidence="4">
    <location>
        <begin position="295"/>
        <end position="310"/>
    </location>
</feature>
<accession>A0A915BDV6</accession>
<feature type="compositionally biased region" description="Polar residues" evidence="4">
    <location>
        <begin position="510"/>
        <end position="520"/>
    </location>
</feature>
<feature type="compositionally biased region" description="Low complexity" evidence="4">
    <location>
        <begin position="1059"/>
        <end position="1069"/>
    </location>
</feature>